<evidence type="ECO:0000256" key="2">
    <source>
        <dbReference type="SAM" id="SignalP"/>
    </source>
</evidence>
<keyword evidence="4" id="KW-1185">Reference proteome</keyword>
<feature type="signal peptide" evidence="2">
    <location>
        <begin position="1"/>
        <end position="19"/>
    </location>
</feature>
<organism evidence="3 4">
    <name type="scientific">Bursaphelenchus okinawaensis</name>
    <dbReference type="NCBI Taxonomy" id="465554"/>
    <lineage>
        <taxon>Eukaryota</taxon>
        <taxon>Metazoa</taxon>
        <taxon>Ecdysozoa</taxon>
        <taxon>Nematoda</taxon>
        <taxon>Chromadorea</taxon>
        <taxon>Rhabditida</taxon>
        <taxon>Tylenchina</taxon>
        <taxon>Tylenchomorpha</taxon>
        <taxon>Aphelenchoidea</taxon>
        <taxon>Aphelenchoididae</taxon>
        <taxon>Bursaphelenchus</taxon>
    </lineage>
</organism>
<proteinExistence type="predicted"/>
<dbReference type="OrthoDB" id="5869911at2759"/>
<evidence type="ECO:0000256" key="1">
    <source>
        <dbReference type="SAM" id="MobiDB-lite"/>
    </source>
</evidence>
<dbReference type="Proteomes" id="UP000614601">
    <property type="component" value="Unassembled WGS sequence"/>
</dbReference>
<dbReference type="EMBL" id="CAJFCW020000005">
    <property type="protein sequence ID" value="CAG9121142.1"/>
    <property type="molecule type" value="Genomic_DNA"/>
</dbReference>
<accession>A0A811L8M3</accession>
<gene>
    <name evidence="3" type="ORF">BOKJ2_LOCUS11672</name>
</gene>
<evidence type="ECO:0000313" key="4">
    <source>
        <dbReference type="Proteomes" id="UP000614601"/>
    </source>
</evidence>
<evidence type="ECO:0000313" key="3">
    <source>
        <dbReference type="EMBL" id="CAD5225626.1"/>
    </source>
</evidence>
<reference evidence="3" key="1">
    <citation type="submission" date="2020-09" db="EMBL/GenBank/DDBJ databases">
        <authorList>
            <person name="Kikuchi T."/>
        </authorList>
    </citation>
    <scope>NUCLEOTIDE SEQUENCE</scope>
    <source>
        <strain evidence="3">SH1</strain>
    </source>
</reference>
<feature type="region of interest" description="Disordered" evidence="1">
    <location>
        <begin position="60"/>
        <end position="104"/>
    </location>
</feature>
<protein>
    <submittedName>
        <fullName evidence="3">Uncharacterized protein</fullName>
    </submittedName>
</protein>
<dbReference type="EMBL" id="CAJFDH010000005">
    <property type="protein sequence ID" value="CAD5225626.1"/>
    <property type="molecule type" value="Genomic_DNA"/>
</dbReference>
<dbReference type="AlphaFoldDB" id="A0A811L8M3"/>
<dbReference type="Proteomes" id="UP000783686">
    <property type="component" value="Unassembled WGS sequence"/>
</dbReference>
<name>A0A811L8M3_9BILA</name>
<sequence>MRCVFLLVVLFLVFAVLESKTPSNSLKMSDNKPIGETIKDKAQGAADAIKDTAKDLKNKVVGEPAKEDQAADKVKNAADSAAEKSKELRDKTADKLQETGEKLK</sequence>
<comment type="caution">
    <text evidence="3">The sequence shown here is derived from an EMBL/GenBank/DDBJ whole genome shotgun (WGS) entry which is preliminary data.</text>
</comment>
<keyword evidence="2" id="KW-0732">Signal</keyword>
<feature type="chain" id="PRO_5036221359" evidence="2">
    <location>
        <begin position="20"/>
        <end position="104"/>
    </location>
</feature>